<dbReference type="PANTHER" id="PTHR40659">
    <property type="entry name" value="NICKEL/COBALT EFFLUX SYSTEM RCNA"/>
    <property type="match status" value="1"/>
</dbReference>
<dbReference type="Proteomes" id="UP000244898">
    <property type="component" value="Unassembled WGS sequence"/>
</dbReference>
<feature type="compositionally biased region" description="Basic and acidic residues" evidence="13">
    <location>
        <begin position="341"/>
        <end position="355"/>
    </location>
</feature>
<evidence type="ECO:0000256" key="3">
    <source>
        <dbReference type="ARBA" id="ARBA00022426"/>
    </source>
</evidence>
<feature type="region of interest" description="Disordered" evidence="13">
    <location>
        <begin position="328"/>
        <end position="365"/>
    </location>
</feature>
<evidence type="ECO:0000256" key="11">
    <source>
        <dbReference type="ARBA" id="ARBA00023136"/>
    </source>
</evidence>
<name>A0A2R8CA25_9RHOB</name>
<comment type="function">
    <text evidence="1">Efflux system for nickel and cobalt.</text>
</comment>
<dbReference type="PANTHER" id="PTHR40659:SF1">
    <property type="entry name" value="NICKEL_COBALT EFFLUX SYSTEM RCNA"/>
    <property type="match status" value="1"/>
</dbReference>
<dbReference type="EMBL" id="ONZG01000006">
    <property type="protein sequence ID" value="SPJ29196.1"/>
    <property type="molecule type" value="Genomic_DNA"/>
</dbReference>
<dbReference type="InterPro" id="IPR011541">
    <property type="entry name" value="Ni/Co_transpt_high_affinity"/>
</dbReference>
<feature type="transmembrane region" description="Helical" evidence="14">
    <location>
        <begin position="387"/>
        <end position="406"/>
    </location>
</feature>
<keyword evidence="7 14" id="KW-0812">Transmembrane</keyword>
<keyword evidence="9" id="KW-0406">Ion transport</keyword>
<dbReference type="AlphaFoldDB" id="A0A2R8CA25"/>
<evidence type="ECO:0000256" key="7">
    <source>
        <dbReference type="ARBA" id="ARBA00022692"/>
    </source>
</evidence>
<evidence type="ECO:0000256" key="8">
    <source>
        <dbReference type="ARBA" id="ARBA00022989"/>
    </source>
</evidence>
<keyword evidence="16" id="KW-1185">Reference proteome</keyword>
<reference evidence="16" key="1">
    <citation type="submission" date="2018-03" db="EMBL/GenBank/DDBJ databases">
        <authorList>
            <person name="Rodrigo-Torres L."/>
            <person name="Arahal R. D."/>
            <person name="Lucena T."/>
        </authorList>
    </citation>
    <scope>NUCLEOTIDE SEQUENCE [LARGE SCALE GENOMIC DNA]</scope>
    <source>
        <strain evidence="16">CECT 7615</strain>
    </source>
</reference>
<keyword evidence="5" id="KW-1003">Cell membrane</keyword>
<keyword evidence="12" id="KW-0170">Cobalt</keyword>
<dbReference type="GO" id="GO:0046583">
    <property type="term" value="F:monoatomic cation efflux transmembrane transporter activity"/>
    <property type="evidence" value="ECO:0007669"/>
    <property type="project" value="TreeGrafter"/>
</dbReference>
<evidence type="ECO:0000256" key="9">
    <source>
        <dbReference type="ARBA" id="ARBA00023065"/>
    </source>
</evidence>
<evidence type="ECO:0000256" key="14">
    <source>
        <dbReference type="SAM" id="Phobius"/>
    </source>
</evidence>
<proteinExistence type="predicted"/>
<sequence length="505" mass="53484">MPALLVVTLLFPVASRSAPDLVQWDALASTRTTEGAQQSTAISVPPAHGLDPDKLDEFTALGLDVSVLQSSSIASHLLDQALVLDGYVLPLTWEADRVVEFLLVPWVGACIHTPAPPPNQIIHVSYPDGLSLAKQYDPVRLTGVLKHKPDYHPLFLVDGSRAIPTVYEMENAALFGKPGDIVAASASNIPAMARAQIWVNGLFTQSMSALGGGGSIWAMGFALLLSFGYGALHTLGPGHGKTVVISYFVGTGGSLNRGLKMGVQISVIHVLSAVVVVFVLDFTVRYATGSAPSDYRGIRLGSYALIIAIGAIMVWQAVRAILARRSVPHEHDHHDHHHHSHDHDHHHDHGHDHDHAHHHGHAHHTHDAHSGCAACASAAAAESSGGWLAASVGVVPCTGALLVMLFGLANDLIWPAILMVVFISIGMAVAMSAIGVAALWGRQWAASKFDAGSKGLERFELGIRFAGAMCVLAIGLVLFSVTWSLSPMPDVPVTNIAQPSTESTG</sequence>
<dbReference type="Pfam" id="PF11736">
    <property type="entry name" value="DUF3299"/>
    <property type="match status" value="1"/>
</dbReference>
<evidence type="ECO:0000256" key="5">
    <source>
        <dbReference type="ARBA" id="ARBA00022475"/>
    </source>
</evidence>
<dbReference type="GO" id="GO:0006824">
    <property type="term" value="P:cobalt ion transport"/>
    <property type="evidence" value="ECO:0007669"/>
    <property type="project" value="UniProtKB-KW"/>
</dbReference>
<dbReference type="GO" id="GO:0032025">
    <property type="term" value="P:response to cobalt ion"/>
    <property type="evidence" value="ECO:0007669"/>
    <property type="project" value="TreeGrafter"/>
</dbReference>
<feature type="transmembrane region" description="Helical" evidence="14">
    <location>
        <begin position="267"/>
        <end position="288"/>
    </location>
</feature>
<keyword evidence="6" id="KW-0533">Nickel</keyword>
<comment type="subcellular location">
    <subcellularLocation>
        <location evidence="2">Cell membrane</location>
        <topology evidence="2">Multi-pass membrane protein</topology>
    </subcellularLocation>
</comment>
<keyword evidence="3" id="KW-0171">Cobalt transport</keyword>
<feature type="transmembrane region" description="Helical" evidence="14">
    <location>
        <begin position="461"/>
        <end position="485"/>
    </location>
</feature>
<protein>
    <recommendedName>
        <fullName evidence="17">Nickel/cobalt efflux system</fullName>
    </recommendedName>
</protein>
<keyword evidence="8 14" id="KW-1133">Transmembrane helix</keyword>
<dbReference type="InterPro" id="IPR051224">
    <property type="entry name" value="NiCoT_RcnA"/>
</dbReference>
<evidence type="ECO:0000256" key="1">
    <source>
        <dbReference type="ARBA" id="ARBA00002510"/>
    </source>
</evidence>
<dbReference type="GO" id="GO:0005886">
    <property type="term" value="C:plasma membrane"/>
    <property type="evidence" value="ECO:0007669"/>
    <property type="project" value="UniProtKB-SubCell"/>
</dbReference>
<dbReference type="Gene3D" id="2.40.50.870">
    <property type="entry name" value="Protein of unknown function (DUF3299)"/>
    <property type="match status" value="1"/>
</dbReference>
<evidence type="ECO:0000256" key="10">
    <source>
        <dbReference type="ARBA" id="ARBA00023112"/>
    </source>
</evidence>
<gene>
    <name evidence="15" type="ORF">TRM7615_02709</name>
</gene>
<dbReference type="GO" id="GO:0015099">
    <property type="term" value="F:nickel cation transmembrane transporter activity"/>
    <property type="evidence" value="ECO:0007669"/>
    <property type="project" value="InterPro"/>
</dbReference>
<accession>A0A2R8CA25</accession>
<keyword evidence="10" id="KW-0921">Nickel transport</keyword>
<dbReference type="RefSeq" id="WP_165821430.1">
    <property type="nucleotide sequence ID" value="NZ_ONZG01000006.1"/>
</dbReference>
<evidence type="ECO:0000256" key="12">
    <source>
        <dbReference type="ARBA" id="ARBA00023285"/>
    </source>
</evidence>
<feature type="transmembrane region" description="Helical" evidence="14">
    <location>
        <begin position="214"/>
        <end position="232"/>
    </location>
</feature>
<keyword evidence="4" id="KW-0813">Transport</keyword>
<evidence type="ECO:0000256" key="13">
    <source>
        <dbReference type="SAM" id="MobiDB-lite"/>
    </source>
</evidence>
<evidence type="ECO:0000256" key="6">
    <source>
        <dbReference type="ARBA" id="ARBA00022596"/>
    </source>
</evidence>
<evidence type="ECO:0000256" key="4">
    <source>
        <dbReference type="ARBA" id="ARBA00022448"/>
    </source>
</evidence>
<feature type="compositionally biased region" description="Basic residues" evidence="13">
    <location>
        <begin position="356"/>
        <end position="365"/>
    </location>
</feature>
<evidence type="ECO:0000313" key="16">
    <source>
        <dbReference type="Proteomes" id="UP000244898"/>
    </source>
</evidence>
<evidence type="ECO:0000313" key="15">
    <source>
        <dbReference type="EMBL" id="SPJ29196.1"/>
    </source>
</evidence>
<dbReference type="GO" id="GO:0010045">
    <property type="term" value="P:response to nickel cation"/>
    <property type="evidence" value="ECO:0007669"/>
    <property type="project" value="TreeGrafter"/>
</dbReference>
<dbReference type="InterPro" id="IPR021727">
    <property type="entry name" value="DUF3299"/>
</dbReference>
<feature type="transmembrane region" description="Helical" evidence="14">
    <location>
        <begin position="412"/>
        <end position="440"/>
    </location>
</feature>
<evidence type="ECO:0008006" key="17">
    <source>
        <dbReference type="Google" id="ProtNLM"/>
    </source>
</evidence>
<evidence type="ECO:0000256" key="2">
    <source>
        <dbReference type="ARBA" id="ARBA00004651"/>
    </source>
</evidence>
<keyword evidence="11 14" id="KW-0472">Membrane</keyword>
<organism evidence="15 16">
    <name type="scientific">Falsiruegeria mediterranea M17</name>
    <dbReference type="NCBI Taxonomy" id="1200281"/>
    <lineage>
        <taxon>Bacteria</taxon>
        <taxon>Pseudomonadati</taxon>
        <taxon>Pseudomonadota</taxon>
        <taxon>Alphaproteobacteria</taxon>
        <taxon>Rhodobacterales</taxon>
        <taxon>Roseobacteraceae</taxon>
        <taxon>Falsiruegeria</taxon>
    </lineage>
</organism>
<feature type="transmembrane region" description="Helical" evidence="14">
    <location>
        <begin position="300"/>
        <end position="318"/>
    </location>
</feature>
<dbReference type="Pfam" id="PF03824">
    <property type="entry name" value="NicO"/>
    <property type="match status" value="1"/>
</dbReference>